<dbReference type="GO" id="GO:0009435">
    <property type="term" value="P:NAD+ biosynthetic process"/>
    <property type="evidence" value="ECO:0007669"/>
    <property type="project" value="UniProtKB-UniPathway"/>
</dbReference>
<comment type="function">
    <text evidence="6">Involved in the catabolism of quinolinic acid (QA).</text>
</comment>
<evidence type="ECO:0000256" key="5">
    <source>
        <dbReference type="ARBA" id="ARBA00022679"/>
    </source>
</evidence>
<dbReference type="OrthoDB" id="115072at2157"/>
<organism evidence="9 11">
    <name type="scientific">Halarchaeum rubridurum</name>
    <dbReference type="NCBI Taxonomy" id="489911"/>
    <lineage>
        <taxon>Archaea</taxon>
        <taxon>Methanobacteriati</taxon>
        <taxon>Methanobacteriota</taxon>
        <taxon>Stenosarchaea group</taxon>
        <taxon>Halobacteria</taxon>
        <taxon>Halobacteriales</taxon>
        <taxon>Halobacteriaceae</taxon>
    </lineage>
</organism>
<dbReference type="EMBL" id="BMOO01000002">
    <property type="protein sequence ID" value="GGM60233.1"/>
    <property type="molecule type" value="Genomic_DNA"/>
</dbReference>
<dbReference type="InterPro" id="IPR002638">
    <property type="entry name" value="Quinolinate_PRibosylTrfase_C"/>
</dbReference>
<dbReference type="EMBL" id="JAGGKO010000002">
    <property type="protein sequence ID" value="MBP1954848.1"/>
    <property type="molecule type" value="Genomic_DNA"/>
</dbReference>
<comment type="catalytic activity">
    <reaction evidence="6">
        <text>nicotinate beta-D-ribonucleotide + CO2 + diphosphate = quinolinate + 5-phospho-alpha-D-ribose 1-diphosphate + 2 H(+)</text>
        <dbReference type="Rhea" id="RHEA:12733"/>
        <dbReference type="ChEBI" id="CHEBI:15378"/>
        <dbReference type="ChEBI" id="CHEBI:16526"/>
        <dbReference type="ChEBI" id="CHEBI:29959"/>
        <dbReference type="ChEBI" id="CHEBI:33019"/>
        <dbReference type="ChEBI" id="CHEBI:57502"/>
        <dbReference type="ChEBI" id="CHEBI:58017"/>
        <dbReference type="EC" id="2.4.2.19"/>
    </reaction>
</comment>
<dbReference type="CDD" id="cd01572">
    <property type="entry name" value="QPRTase"/>
    <property type="match status" value="1"/>
</dbReference>
<dbReference type="InterPro" id="IPR027277">
    <property type="entry name" value="NadC/ModD"/>
</dbReference>
<evidence type="ECO:0000313" key="10">
    <source>
        <dbReference type="EMBL" id="MBP1954848.1"/>
    </source>
</evidence>
<dbReference type="AlphaFoldDB" id="A0A830FYF1"/>
<feature type="domain" description="Quinolinate phosphoribosyl transferase N-terminal" evidence="8">
    <location>
        <begin position="18"/>
        <end position="98"/>
    </location>
</feature>
<dbReference type="InterPro" id="IPR037128">
    <property type="entry name" value="Quinolinate_PRibosylTase_N_sf"/>
</dbReference>
<gene>
    <name evidence="9" type="primary">nadC</name>
    <name evidence="9" type="ORF">GCM10009017_07980</name>
    <name evidence="10" type="ORF">J2752_001760</name>
</gene>
<accession>A0A830FYF1</accession>
<evidence type="ECO:0000313" key="11">
    <source>
        <dbReference type="Proteomes" id="UP000614609"/>
    </source>
</evidence>
<evidence type="ECO:0000313" key="9">
    <source>
        <dbReference type="EMBL" id="GGM60233.1"/>
    </source>
</evidence>
<reference evidence="10" key="3">
    <citation type="submission" date="2021-03" db="EMBL/GenBank/DDBJ databases">
        <title>Genomic Encyclopedia of Type Strains, Phase IV (KMG-IV): sequencing the most valuable type-strain genomes for metagenomic binning, comparative biology and taxonomic classification.</title>
        <authorList>
            <person name="Goeker M."/>
        </authorList>
    </citation>
    <scope>NUCLEOTIDE SEQUENCE</scope>
    <source>
        <strain evidence="10">DSM 22443</strain>
    </source>
</reference>
<keyword evidence="4 6" id="KW-0328">Glycosyltransferase</keyword>
<dbReference type="PIRSF" id="PIRSF006250">
    <property type="entry name" value="NadC_ModD"/>
    <property type="match status" value="1"/>
</dbReference>
<comment type="caution">
    <text evidence="9">The sequence shown here is derived from an EMBL/GenBank/DDBJ whole genome shotgun (WGS) entry which is preliminary data.</text>
</comment>
<evidence type="ECO:0000259" key="7">
    <source>
        <dbReference type="Pfam" id="PF01729"/>
    </source>
</evidence>
<evidence type="ECO:0000256" key="1">
    <source>
        <dbReference type="ARBA" id="ARBA00004893"/>
    </source>
</evidence>
<comment type="subunit">
    <text evidence="6">Hexamer formed by 3 homodimers.</text>
</comment>
<dbReference type="SUPFAM" id="SSF51690">
    <property type="entry name" value="Nicotinate/Quinolinate PRTase C-terminal domain-like"/>
    <property type="match status" value="1"/>
</dbReference>
<evidence type="ECO:0000256" key="3">
    <source>
        <dbReference type="ARBA" id="ARBA00022642"/>
    </source>
</evidence>
<dbReference type="EC" id="2.4.2.19" evidence="6"/>
<dbReference type="UniPathway" id="UPA00253">
    <property type="reaction ID" value="UER00331"/>
</dbReference>
<dbReference type="Pfam" id="PF01729">
    <property type="entry name" value="QRPTase_C"/>
    <property type="match status" value="1"/>
</dbReference>
<evidence type="ECO:0000256" key="2">
    <source>
        <dbReference type="ARBA" id="ARBA00009400"/>
    </source>
</evidence>
<dbReference type="Proteomes" id="UP000765891">
    <property type="component" value="Unassembled WGS sequence"/>
</dbReference>
<dbReference type="Proteomes" id="UP000614609">
    <property type="component" value="Unassembled WGS sequence"/>
</dbReference>
<dbReference type="PANTHER" id="PTHR32179">
    <property type="entry name" value="NICOTINATE-NUCLEOTIDE PYROPHOSPHORYLASE [CARBOXYLATING]"/>
    <property type="match status" value="1"/>
</dbReference>
<reference evidence="9" key="1">
    <citation type="journal article" date="2014" name="Int. J. Syst. Evol. Microbiol.">
        <title>Complete genome sequence of Corynebacterium casei LMG S-19264T (=DSM 44701T), isolated from a smear-ripened cheese.</title>
        <authorList>
            <consortium name="US DOE Joint Genome Institute (JGI-PGF)"/>
            <person name="Walter F."/>
            <person name="Albersmeier A."/>
            <person name="Kalinowski J."/>
            <person name="Ruckert C."/>
        </authorList>
    </citation>
    <scope>NUCLEOTIDE SEQUENCE</scope>
    <source>
        <strain evidence="9">JCM 16108</strain>
    </source>
</reference>
<dbReference type="GO" id="GO:0004514">
    <property type="term" value="F:nicotinate-nucleotide diphosphorylase (carboxylating) activity"/>
    <property type="evidence" value="ECO:0007669"/>
    <property type="project" value="UniProtKB-EC"/>
</dbReference>
<dbReference type="Gene3D" id="3.90.1170.20">
    <property type="entry name" value="Quinolinate phosphoribosyl transferase, N-terminal domain"/>
    <property type="match status" value="1"/>
</dbReference>
<dbReference type="RefSeq" id="WP_188870105.1">
    <property type="nucleotide sequence ID" value="NZ_BMOO01000002.1"/>
</dbReference>
<name>A0A830FYF1_9EURY</name>
<comment type="pathway">
    <text evidence="1 6">Cofactor biosynthesis; NAD(+) biosynthesis; nicotinate D-ribonucleotide from quinolinate: step 1/1.</text>
</comment>
<dbReference type="InterPro" id="IPR022412">
    <property type="entry name" value="Quinolinate_PRibosylTrfase_N"/>
</dbReference>
<dbReference type="Pfam" id="PF02749">
    <property type="entry name" value="QRPTase_N"/>
    <property type="match status" value="1"/>
</dbReference>
<sequence length="265" mass="27951">MDTRPHAFLEEDGAGWRDVTSALVEGHDADAVVRTRDSGVAAGVAEARSLFEHVGLAVEALVDDGDAIAAGDDLLRVSGDARALLEAERLALNFLGSMGGIASATRTCVDRAGEARVAATRKTTPGFRYFEKKAVRVGGGDPHRYNLADAVLIKENHIDVVGLETAVREARERASFTTKIEVEAETESQARRAASYGADVVLLDNMTPAEIADCVETLPDDVLTEASGGITPETVADYAAAGVDVVSMGSLTHSANWLDVTLLTE</sequence>
<reference evidence="9" key="2">
    <citation type="submission" date="2020-09" db="EMBL/GenBank/DDBJ databases">
        <authorList>
            <person name="Sun Q."/>
            <person name="Ohkuma M."/>
        </authorList>
    </citation>
    <scope>NUCLEOTIDE SEQUENCE</scope>
    <source>
        <strain evidence="9">JCM 16108</strain>
    </source>
</reference>
<comment type="similarity">
    <text evidence="2 6">Belongs to the NadC/ModD family.</text>
</comment>
<protein>
    <recommendedName>
        <fullName evidence="6">Nicotinate-nucleotide pyrophosphorylase [carboxylating]</fullName>
        <ecNumber evidence="6">2.4.2.19</ecNumber>
    </recommendedName>
    <alternativeName>
        <fullName evidence="6">Quinolinate phosphoribosyltransferase [decarboxylating]</fullName>
    </alternativeName>
</protein>
<dbReference type="SUPFAM" id="SSF54675">
    <property type="entry name" value="Nicotinate/Quinolinate PRTase N-terminal domain-like"/>
    <property type="match status" value="1"/>
</dbReference>
<evidence type="ECO:0000259" key="8">
    <source>
        <dbReference type="Pfam" id="PF02749"/>
    </source>
</evidence>
<dbReference type="GO" id="GO:0034213">
    <property type="term" value="P:quinolinate catabolic process"/>
    <property type="evidence" value="ECO:0007669"/>
    <property type="project" value="TreeGrafter"/>
</dbReference>
<dbReference type="NCBIfam" id="TIGR00078">
    <property type="entry name" value="nadC"/>
    <property type="match status" value="1"/>
</dbReference>
<evidence type="ECO:0000256" key="6">
    <source>
        <dbReference type="PIRNR" id="PIRNR006250"/>
    </source>
</evidence>
<dbReference type="InterPro" id="IPR004393">
    <property type="entry name" value="NadC"/>
</dbReference>
<keyword evidence="5 6" id="KW-0808">Transferase</keyword>
<evidence type="ECO:0000256" key="4">
    <source>
        <dbReference type="ARBA" id="ARBA00022676"/>
    </source>
</evidence>
<dbReference type="GO" id="GO:0005737">
    <property type="term" value="C:cytoplasm"/>
    <property type="evidence" value="ECO:0007669"/>
    <property type="project" value="TreeGrafter"/>
</dbReference>
<dbReference type="InterPro" id="IPR036068">
    <property type="entry name" value="Nicotinate_pribotase-like_C"/>
</dbReference>
<keyword evidence="3 6" id="KW-0662">Pyridine nucleotide biosynthesis</keyword>
<dbReference type="PANTHER" id="PTHR32179:SF3">
    <property type="entry name" value="NICOTINATE-NUCLEOTIDE PYROPHOSPHORYLASE [CARBOXYLATING]"/>
    <property type="match status" value="1"/>
</dbReference>
<dbReference type="FunFam" id="3.20.20.70:FF:000030">
    <property type="entry name" value="Nicotinate-nucleotide pyrophosphorylase, carboxylating"/>
    <property type="match status" value="1"/>
</dbReference>
<proteinExistence type="inferred from homology"/>
<dbReference type="InterPro" id="IPR013785">
    <property type="entry name" value="Aldolase_TIM"/>
</dbReference>
<feature type="domain" description="Quinolinate phosphoribosyl transferase C-terminal" evidence="7">
    <location>
        <begin position="101"/>
        <end position="262"/>
    </location>
</feature>
<keyword evidence="11" id="KW-1185">Reference proteome</keyword>
<dbReference type="Gene3D" id="3.20.20.70">
    <property type="entry name" value="Aldolase class I"/>
    <property type="match status" value="1"/>
</dbReference>